<feature type="domain" description="Roadblock/LAMTOR2" evidence="1">
    <location>
        <begin position="8"/>
        <end position="97"/>
    </location>
</feature>
<dbReference type="InterPro" id="IPR004942">
    <property type="entry name" value="Roadblock/LAMTOR2_dom"/>
</dbReference>
<dbReference type="InterPro" id="IPR015019">
    <property type="entry name" value="LAMTOR3"/>
</dbReference>
<gene>
    <name evidence="2" type="ordered locus">Pogu_1926</name>
</gene>
<dbReference type="Pfam" id="PF08923">
    <property type="entry name" value="MAPKK1_Int"/>
    <property type="match status" value="1"/>
</dbReference>
<reference evidence="2 3" key="1">
    <citation type="journal article" date="2012" name="Stand. Genomic Sci.">
        <title>Complete genome sequence of Pyrobaculum oguniense.</title>
        <authorList>
            <person name="Bernick D.L."/>
            <person name="Karplus K."/>
            <person name="Lui L.M."/>
            <person name="Coker J.K."/>
            <person name="Murphy J.N."/>
            <person name="Chan P.P."/>
            <person name="Cozen A.E."/>
            <person name="Lowe T.M."/>
        </authorList>
    </citation>
    <scope>NUCLEOTIDE SEQUENCE [LARGE SCALE GENOMIC DNA]</scope>
    <source>
        <strain evidence="2 3">TE7</strain>
    </source>
</reference>
<protein>
    <submittedName>
        <fullName evidence="2">Distant relative of homeotic protein bithoraxoid</fullName>
    </submittedName>
</protein>
<dbReference type="SUPFAM" id="SSF103196">
    <property type="entry name" value="Roadblock/LC7 domain"/>
    <property type="match status" value="1"/>
</dbReference>
<dbReference type="GO" id="GO:0032006">
    <property type="term" value="P:regulation of TOR signaling"/>
    <property type="evidence" value="ECO:0007669"/>
    <property type="project" value="InterPro"/>
</dbReference>
<dbReference type="HOGENOM" id="CLU_161802_0_0_2"/>
<organism evidence="2 3">
    <name type="scientific">Pyrobaculum oguniense (strain DSM 13380 / JCM 10595 / TE7)</name>
    <dbReference type="NCBI Taxonomy" id="698757"/>
    <lineage>
        <taxon>Archaea</taxon>
        <taxon>Thermoproteota</taxon>
        <taxon>Thermoprotei</taxon>
        <taxon>Thermoproteales</taxon>
        <taxon>Thermoproteaceae</taxon>
        <taxon>Pyrobaculum</taxon>
    </lineage>
</organism>
<evidence type="ECO:0000259" key="1">
    <source>
        <dbReference type="SMART" id="SM00960"/>
    </source>
</evidence>
<dbReference type="Gene3D" id="3.30.450.30">
    <property type="entry name" value="Dynein light chain 2a, cytoplasmic"/>
    <property type="match status" value="1"/>
</dbReference>
<dbReference type="STRING" id="698757.Pogu_1926"/>
<dbReference type="EMBL" id="CP003316">
    <property type="protein sequence ID" value="AFA39953.1"/>
    <property type="molecule type" value="Genomic_DNA"/>
</dbReference>
<sequence>MSLESRYKEELSTFLSRVGGDVQAVVLARRDGLPVAHISPGMDAKTVAALTALALGSLKRVGEELKIGSVRNFIAYYENRVLLAWPAKDLYVIAVASPDANLGLIMLELERLAKRLAGI</sequence>
<evidence type="ECO:0000313" key="3">
    <source>
        <dbReference type="Proteomes" id="UP000009062"/>
    </source>
</evidence>
<dbReference type="eggNOG" id="arCOG02603">
    <property type="taxonomic scope" value="Archaea"/>
</dbReference>
<keyword evidence="3" id="KW-1185">Reference proteome</keyword>
<dbReference type="AlphaFoldDB" id="H6QCI5"/>
<name>H6QCI5_PYROT</name>
<evidence type="ECO:0000313" key="2">
    <source>
        <dbReference type="EMBL" id="AFA39953.1"/>
    </source>
</evidence>
<dbReference type="SMART" id="SM01278">
    <property type="entry name" value="MAPKK1_Int"/>
    <property type="match status" value="1"/>
</dbReference>
<dbReference type="KEGG" id="pog:Pogu_1926"/>
<dbReference type="SMART" id="SM00960">
    <property type="entry name" value="Robl_LC7"/>
    <property type="match status" value="1"/>
</dbReference>
<dbReference type="Proteomes" id="UP000009062">
    <property type="component" value="Chromosome"/>
</dbReference>
<accession>H6QCI5</accession>
<proteinExistence type="predicted"/>